<evidence type="ECO:0000256" key="1">
    <source>
        <dbReference type="SAM" id="MobiDB-lite"/>
    </source>
</evidence>
<dbReference type="PANTHER" id="PTHR21015:SF28">
    <property type="entry name" value="SLL1722 PROTEIN"/>
    <property type="match status" value="1"/>
</dbReference>
<dbReference type="SUPFAM" id="SSF53756">
    <property type="entry name" value="UDP-Glycosyltransferase/glycogen phosphorylase"/>
    <property type="match status" value="1"/>
</dbReference>
<dbReference type="EMBL" id="NOXS01000035">
    <property type="protein sequence ID" value="OYQ16608.1"/>
    <property type="molecule type" value="Genomic_DNA"/>
</dbReference>
<feature type="domain" description="Glycosyl transferase family 28 C-terminal" evidence="2">
    <location>
        <begin position="255"/>
        <end position="384"/>
    </location>
</feature>
<evidence type="ECO:0000313" key="4">
    <source>
        <dbReference type="Proteomes" id="UP000216361"/>
    </source>
</evidence>
<protein>
    <recommendedName>
        <fullName evidence="2">Glycosyl transferase family 28 C-terminal domain-containing protein</fullName>
    </recommendedName>
</protein>
<feature type="compositionally biased region" description="Low complexity" evidence="1">
    <location>
        <begin position="11"/>
        <end position="24"/>
    </location>
</feature>
<keyword evidence="4" id="KW-1185">Reference proteome</keyword>
<dbReference type="Pfam" id="PF04101">
    <property type="entry name" value="Glyco_tran_28_C"/>
    <property type="match status" value="1"/>
</dbReference>
<dbReference type="RefSeq" id="WP_094410245.1">
    <property type="nucleotide sequence ID" value="NZ_BMJZ01000003.1"/>
</dbReference>
<gene>
    <name evidence="3" type="ORF">CHR90_16575</name>
</gene>
<dbReference type="Gene3D" id="3.40.50.2000">
    <property type="entry name" value="Glycogen Phosphorylase B"/>
    <property type="match status" value="1"/>
</dbReference>
<dbReference type="AlphaFoldDB" id="A0A255XI40"/>
<evidence type="ECO:0000313" key="3">
    <source>
        <dbReference type="EMBL" id="OYQ16608.1"/>
    </source>
</evidence>
<accession>A0A255XI40</accession>
<proteinExistence type="predicted"/>
<reference evidence="3 4" key="1">
    <citation type="submission" date="2017-07" db="EMBL/GenBank/DDBJ databases">
        <title>Elstera cyanobacteriorum sp. nov., a novel bacterium isolated from cyanobacterial aggregates in a eutrophic lake.</title>
        <authorList>
            <person name="Cai H."/>
        </authorList>
    </citation>
    <scope>NUCLEOTIDE SEQUENCE [LARGE SCALE GENOMIC DNA]</scope>
    <source>
        <strain evidence="3 4">TH019</strain>
    </source>
</reference>
<dbReference type="GO" id="GO:0016758">
    <property type="term" value="F:hexosyltransferase activity"/>
    <property type="evidence" value="ECO:0007669"/>
    <property type="project" value="InterPro"/>
</dbReference>
<dbReference type="PANTHER" id="PTHR21015">
    <property type="entry name" value="UDP-N-ACETYLGLUCOSAMINE--N-ACETYLMURAMYL-(PENTAPEPTIDE) PYROPHOSPHORYL-UNDECAPRENOL N-ACETYLGLUCOSAMINE TRANSFERASE 1"/>
    <property type="match status" value="1"/>
</dbReference>
<dbReference type="Proteomes" id="UP000216361">
    <property type="component" value="Unassembled WGS sequence"/>
</dbReference>
<comment type="caution">
    <text evidence="3">The sequence shown here is derived from an EMBL/GenBank/DDBJ whole genome shotgun (WGS) entry which is preliminary data.</text>
</comment>
<dbReference type="OrthoDB" id="9802126at2"/>
<evidence type="ECO:0000259" key="2">
    <source>
        <dbReference type="Pfam" id="PF04101"/>
    </source>
</evidence>
<feature type="region of interest" description="Disordered" evidence="1">
    <location>
        <begin position="1"/>
        <end position="24"/>
    </location>
</feature>
<organism evidence="3 4">
    <name type="scientific">Elstera cyanobacteriorum</name>
    <dbReference type="NCBI Taxonomy" id="2022747"/>
    <lineage>
        <taxon>Bacteria</taxon>
        <taxon>Pseudomonadati</taxon>
        <taxon>Pseudomonadota</taxon>
        <taxon>Alphaproteobacteria</taxon>
        <taxon>Rhodospirillales</taxon>
        <taxon>Rhodospirillaceae</taxon>
        <taxon>Elstera</taxon>
    </lineage>
</organism>
<name>A0A255XI40_9PROT</name>
<sequence length="426" mass="47173">MAPDTRALDVGALGTGPRPRPPLGALRPRGVTRLLIYSHDSFGLGHLRRCRSIAQNLVQTYPDLEVLILSGLPIIASYAFDERVRYRLVPGIIKLSNGDYKALDAADIREAIDARSRLILETAQEFQPDLFLIDKEPLGIRGEVTDTLVYLKERGVPVVLGVRDVMDDPVAFAAEWERKLAVPALEDYFSEIWVYGMERIYRPLEGLPLPAAVEQKIVYTSYLWREENRAPSAEPLPVDPPFLLVTPGGGGDGEGLVDWVLSAYERATDLLRALIVCGPFMHAESRRRIEARAARLRHVEVLTFAPDMERLMTAATAVVAMGGYNTFCEILSFDKPSLIVPRTRPRLEQFIRAREAERQGLLRMLPHDEDNPDPQQMIDALKALPSQPRPSSVVIPGLLDGHSAIAHRFAALTGLAADAPIRAASA</sequence>
<dbReference type="InterPro" id="IPR007235">
    <property type="entry name" value="Glyco_trans_28_C"/>
</dbReference>